<dbReference type="AlphaFoldDB" id="A0ABD0NXF7"/>
<reference evidence="2 3" key="1">
    <citation type="submission" date="2024-05" db="EMBL/GenBank/DDBJ databases">
        <title>Genome sequencing and assembly of Indian major carp, Cirrhinus mrigala (Hamilton, 1822).</title>
        <authorList>
            <person name="Mohindra V."/>
            <person name="Chowdhury L.M."/>
            <person name="Lal K."/>
            <person name="Jena J.K."/>
        </authorList>
    </citation>
    <scope>NUCLEOTIDE SEQUENCE [LARGE SCALE GENOMIC DNA]</scope>
    <source>
        <strain evidence="2">CM1030</strain>
        <tissue evidence="2">Blood</tissue>
    </source>
</reference>
<gene>
    <name evidence="2" type="ORF">M9458_038376</name>
</gene>
<evidence type="ECO:0008006" key="4">
    <source>
        <dbReference type="Google" id="ProtNLM"/>
    </source>
</evidence>
<feature type="compositionally biased region" description="Polar residues" evidence="1">
    <location>
        <begin position="61"/>
        <end position="77"/>
    </location>
</feature>
<feature type="non-terminal residue" evidence="2">
    <location>
        <position position="1"/>
    </location>
</feature>
<dbReference type="Proteomes" id="UP001529510">
    <property type="component" value="Unassembled WGS sequence"/>
</dbReference>
<proteinExistence type="predicted"/>
<accession>A0ABD0NXF7</accession>
<dbReference type="EMBL" id="JAMKFB020000019">
    <property type="protein sequence ID" value="KAL0166532.1"/>
    <property type="molecule type" value="Genomic_DNA"/>
</dbReference>
<evidence type="ECO:0000313" key="2">
    <source>
        <dbReference type="EMBL" id="KAL0166532.1"/>
    </source>
</evidence>
<feature type="non-terminal residue" evidence="2">
    <location>
        <position position="94"/>
    </location>
</feature>
<organism evidence="2 3">
    <name type="scientific">Cirrhinus mrigala</name>
    <name type="common">Mrigala</name>
    <dbReference type="NCBI Taxonomy" id="683832"/>
    <lineage>
        <taxon>Eukaryota</taxon>
        <taxon>Metazoa</taxon>
        <taxon>Chordata</taxon>
        <taxon>Craniata</taxon>
        <taxon>Vertebrata</taxon>
        <taxon>Euteleostomi</taxon>
        <taxon>Actinopterygii</taxon>
        <taxon>Neopterygii</taxon>
        <taxon>Teleostei</taxon>
        <taxon>Ostariophysi</taxon>
        <taxon>Cypriniformes</taxon>
        <taxon>Cyprinidae</taxon>
        <taxon>Labeoninae</taxon>
        <taxon>Labeonini</taxon>
        <taxon>Cirrhinus</taxon>
    </lineage>
</organism>
<name>A0ABD0NXF7_CIRMR</name>
<keyword evidence="3" id="KW-1185">Reference proteome</keyword>
<evidence type="ECO:0000256" key="1">
    <source>
        <dbReference type="SAM" id="MobiDB-lite"/>
    </source>
</evidence>
<evidence type="ECO:0000313" key="3">
    <source>
        <dbReference type="Proteomes" id="UP001529510"/>
    </source>
</evidence>
<feature type="region of interest" description="Disordered" evidence="1">
    <location>
        <begin position="24"/>
        <end position="94"/>
    </location>
</feature>
<comment type="caution">
    <text evidence="2">The sequence shown here is derived from an EMBL/GenBank/DDBJ whole genome shotgun (WGS) entry which is preliminary data.</text>
</comment>
<sequence length="94" mass="9925">TKAAPLNINKVSSSLLSFGRKLIAPMGGGSSGISPINSEVISAPPPQAHVPHPLAEPPSCTAPSNTQMKSQPYPQTQHQHRLLKSESMPVHLSK</sequence>
<protein>
    <recommendedName>
        <fullName evidence="4">Ubinuclein 1</fullName>
    </recommendedName>
</protein>